<dbReference type="InterPro" id="IPR001199">
    <property type="entry name" value="Cyt_B5-like_heme/steroid-bd"/>
</dbReference>
<feature type="compositionally biased region" description="Basic and acidic residues" evidence="2">
    <location>
        <begin position="1"/>
        <end position="27"/>
    </location>
</feature>
<keyword evidence="3" id="KW-1133">Transmembrane helix</keyword>
<dbReference type="GO" id="GO:0016020">
    <property type="term" value="C:membrane"/>
    <property type="evidence" value="ECO:0007669"/>
    <property type="project" value="TreeGrafter"/>
</dbReference>
<organism evidence="5">
    <name type="scientific">Bionectria ochroleuca</name>
    <name type="common">Gliocladium roseum</name>
    <dbReference type="NCBI Taxonomy" id="29856"/>
    <lineage>
        <taxon>Eukaryota</taxon>
        <taxon>Fungi</taxon>
        <taxon>Dikarya</taxon>
        <taxon>Ascomycota</taxon>
        <taxon>Pezizomycotina</taxon>
        <taxon>Sordariomycetes</taxon>
        <taxon>Hypocreomycetidae</taxon>
        <taxon>Hypocreales</taxon>
        <taxon>Bionectriaceae</taxon>
        <taxon>Clonostachys</taxon>
    </lineage>
</organism>
<gene>
    <name evidence="5" type="ORF">BN869_000006119_1</name>
    <name evidence="6" type="ORF">IM811_008951</name>
</gene>
<proteinExistence type="inferred from homology"/>
<dbReference type="PANTHER" id="PTHR10281">
    <property type="entry name" value="MEMBRANE-ASSOCIATED PROGESTERONE RECEPTOR COMPONENT-RELATED"/>
    <property type="match status" value="1"/>
</dbReference>
<reference evidence="6" key="2">
    <citation type="submission" date="2020-10" db="EMBL/GenBank/DDBJ databases">
        <title>High-Quality Genome Resource of Clonostachys rosea strain S41 by Oxford Nanopore Long-Read Sequencing.</title>
        <authorList>
            <person name="Wang H."/>
        </authorList>
    </citation>
    <scope>NUCLEOTIDE SEQUENCE</scope>
    <source>
        <strain evidence="6">S41</strain>
    </source>
</reference>
<dbReference type="InterPro" id="IPR036400">
    <property type="entry name" value="Cyt_B5-like_heme/steroid_sf"/>
</dbReference>
<evidence type="ECO:0000256" key="2">
    <source>
        <dbReference type="SAM" id="MobiDB-lite"/>
    </source>
</evidence>
<dbReference type="FunFam" id="3.10.120.10:FF:000018">
    <property type="entry name" value="Heme/steroid binding domain protein, putative"/>
    <property type="match status" value="1"/>
</dbReference>
<dbReference type="Proteomes" id="UP000616885">
    <property type="component" value="Unassembled WGS sequence"/>
</dbReference>
<comment type="similarity">
    <text evidence="1">Belongs to the cytochrome b5 family. MAPR subfamily.</text>
</comment>
<evidence type="ECO:0000256" key="3">
    <source>
        <dbReference type="SAM" id="Phobius"/>
    </source>
</evidence>
<keyword evidence="3" id="KW-0472">Membrane</keyword>
<dbReference type="GO" id="GO:0012505">
    <property type="term" value="C:endomembrane system"/>
    <property type="evidence" value="ECO:0007669"/>
    <property type="project" value="TreeGrafter"/>
</dbReference>
<dbReference type="EMBL" id="CDPU01000017">
    <property type="protein sequence ID" value="CEO50062.1"/>
    <property type="molecule type" value="Genomic_DNA"/>
</dbReference>
<accession>A0A0B7K394</accession>
<dbReference type="AlphaFoldDB" id="A0A0B7K394"/>
<keyword evidence="3" id="KW-0812">Transmembrane</keyword>
<dbReference type="Gene3D" id="3.10.120.10">
    <property type="entry name" value="Cytochrome b5-like heme/steroid binding domain"/>
    <property type="match status" value="1"/>
</dbReference>
<evidence type="ECO:0000313" key="5">
    <source>
        <dbReference type="EMBL" id="CEO50062.1"/>
    </source>
</evidence>
<name>A0A0B7K394_BIOOC</name>
<dbReference type="EMBL" id="JADCTT010000002">
    <property type="protein sequence ID" value="KAF9758007.1"/>
    <property type="molecule type" value="Genomic_DNA"/>
</dbReference>
<evidence type="ECO:0000259" key="4">
    <source>
        <dbReference type="SMART" id="SM01117"/>
    </source>
</evidence>
<protein>
    <recommendedName>
        <fullName evidence="4">Cytochrome b5 heme-binding domain-containing protein</fullName>
    </recommendedName>
</protein>
<evidence type="ECO:0000256" key="1">
    <source>
        <dbReference type="ARBA" id="ARBA00038357"/>
    </source>
</evidence>
<dbReference type="SUPFAM" id="SSF55856">
    <property type="entry name" value="Cytochrome b5-like heme/steroid binding domain"/>
    <property type="match status" value="1"/>
</dbReference>
<evidence type="ECO:0000313" key="6">
    <source>
        <dbReference type="EMBL" id="KAF9758007.1"/>
    </source>
</evidence>
<feature type="domain" description="Cytochrome b5 heme-binding" evidence="4">
    <location>
        <begin position="88"/>
        <end position="217"/>
    </location>
</feature>
<dbReference type="InterPro" id="IPR050577">
    <property type="entry name" value="MAPR/NEUFC/NENF-like"/>
</dbReference>
<feature type="region of interest" description="Disordered" evidence="2">
    <location>
        <begin position="1"/>
        <end position="29"/>
    </location>
</feature>
<sequence length="247" mass="28018">MADSEVRKRKTKTGESEKKPKVYKTTDVEDEPSSNKWLDALRGLTFLLLASCALSYMISSGNSFMWGKRPHYLTVDYWKAQLKGPIYLTPEELAAFDGQDPEKPLYIALNGTIFDVSNGRRIYGPGGSYNWFAGVDAARAFVTGCFAEDRTPDMRGVELMYLPLDDPEVDSHWTAAELEELKAKELEDAHQKVHSALDHWVQFFGKSTKYTKVGYVKRPEGWLEALEPRELCKQAAKGRSKRKVPKK</sequence>
<dbReference type="PANTHER" id="PTHR10281:SF76">
    <property type="entry name" value="CALCUTTA CUP-RELATED"/>
    <property type="match status" value="1"/>
</dbReference>
<dbReference type="Pfam" id="PF00173">
    <property type="entry name" value="Cyt-b5"/>
    <property type="match status" value="1"/>
</dbReference>
<feature type="transmembrane region" description="Helical" evidence="3">
    <location>
        <begin position="40"/>
        <end position="59"/>
    </location>
</feature>
<dbReference type="SMART" id="SM01117">
    <property type="entry name" value="Cyt-b5"/>
    <property type="match status" value="1"/>
</dbReference>
<reference evidence="5" key="1">
    <citation type="submission" date="2015-01" db="EMBL/GenBank/DDBJ databases">
        <authorList>
            <person name="Durling Mikael"/>
        </authorList>
    </citation>
    <scope>NUCLEOTIDE SEQUENCE</scope>
</reference>